<gene>
    <name evidence="2" type="ORF">DXZ20_07200</name>
</gene>
<organism evidence="2 3">
    <name type="scientific">Adonisia turfae CCMR0081</name>
    <dbReference type="NCBI Taxonomy" id="2292702"/>
    <lineage>
        <taxon>Bacteria</taxon>
        <taxon>Bacillati</taxon>
        <taxon>Cyanobacteriota</taxon>
        <taxon>Adonisia</taxon>
        <taxon>Adonisia turfae</taxon>
    </lineage>
</organism>
<comment type="caution">
    <text evidence="2">The sequence shown here is derived from an EMBL/GenBank/DDBJ whole genome shotgun (WGS) entry which is preliminary data.</text>
</comment>
<evidence type="ECO:0000256" key="1">
    <source>
        <dbReference type="SAM" id="MobiDB-lite"/>
    </source>
</evidence>
<dbReference type="Proteomes" id="UP000481033">
    <property type="component" value="Unassembled WGS sequence"/>
</dbReference>
<feature type="compositionally biased region" description="Basic residues" evidence="1">
    <location>
        <begin position="58"/>
        <end position="73"/>
    </location>
</feature>
<name>A0A6M0RGU1_9CYAN</name>
<feature type="region of interest" description="Disordered" evidence="1">
    <location>
        <begin position="1"/>
        <end position="22"/>
    </location>
</feature>
<evidence type="ECO:0000313" key="2">
    <source>
        <dbReference type="EMBL" id="NEZ55466.1"/>
    </source>
</evidence>
<dbReference type="EMBL" id="QXHD01000004">
    <property type="protein sequence ID" value="NEZ55466.1"/>
    <property type="molecule type" value="Genomic_DNA"/>
</dbReference>
<reference evidence="2 3" key="1">
    <citation type="journal article" date="2020" name="Microb. Ecol.">
        <title>Ecogenomics of the Marine Benthic Filamentous Cyanobacterium Adonisia.</title>
        <authorList>
            <person name="Walter J.M."/>
            <person name="Coutinho F.H."/>
            <person name="Leomil L."/>
            <person name="Hargreaves P.I."/>
            <person name="Campeao M.E."/>
            <person name="Vieira V.V."/>
            <person name="Silva B.S."/>
            <person name="Fistarol G.O."/>
            <person name="Salomon P.S."/>
            <person name="Sawabe T."/>
            <person name="Mino S."/>
            <person name="Hosokawa M."/>
            <person name="Miyashita H."/>
            <person name="Maruyama F."/>
            <person name="van Verk M.C."/>
            <person name="Dutilh B.E."/>
            <person name="Thompson C.C."/>
            <person name="Thompson F.L."/>
        </authorList>
    </citation>
    <scope>NUCLEOTIDE SEQUENCE [LARGE SCALE GENOMIC DNA]</scope>
    <source>
        <strain evidence="2 3">CCMR0081</strain>
    </source>
</reference>
<proteinExistence type="predicted"/>
<sequence>MWGEGGSTSTKTSLTRKDEVTEQAMDRLEQILQRQPSESKAADLLVRSITNQSGPIKKLGKSSRSVKKAHHKTLKEMGYGKP</sequence>
<feature type="region of interest" description="Disordered" evidence="1">
    <location>
        <begin position="54"/>
        <end position="82"/>
    </location>
</feature>
<protein>
    <submittedName>
        <fullName evidence="2">Uncharacterized protein</fullName>
    </submittedName>
</protein>
<evidence type="ECO:0000313" key="3">
    <source>
        <dbReference type="Proteomes" id="UP000481033"/>
    </source>
</evidence>
<dbReference type="AlphaFoldDB" id="A0A6M0RGU1"/>
<accession>A0A6M0RGU1</accession>
<keyword evidence="3" id="KW-1185">Reference proteome</keyword>